<gene>
    <name evidence="2" type="ORF">J0A68_10560</name>
</gene>
<sequence length="162" mass="18482">MHGRIFKEEQTYRGTWVFYAVIMLEIPTLVLVSVLTLTSKTERQEALLALVIVASIMALAVALLTNIKLETRIDDKGIHFKYFPFVRWRLIERSQIKNATIITFNPLMDHGGWGIKGNRETKAYTILGDTGLLVDGGEKKKVLIGTQKPKELSDFIENWMED</sequence>
<feature type="transmembrane region" description="Helical" evidence="1">
    <location>
        <begin position="16"/>
        <end position="35"/>
    </location>
</feature>
<protein>
    <recommendedName>
        <fullName evidence="4">PH domain-containing protein</fullName>
    </recommendedName>
</protein>
<dbReference type="RefSeq" id="WP_206578171.1">
    <property type="nucleotide sequence ID" value="NZ_JAFKCT010000003.1"/>
</dbReference>
<accession>A0ABS3C2T8</accession>
<feature type="transmembrane region" description="Helical" evidence="1">
    <location>
        <begin position="47"/>
        <end position="67"/>
    </location>
</feature>
<keyword evidence="1" id="KW-0472">Membrane</keyword>
<keyword evidence="3" id="KW-1185">Reference proteome</keyword>
<evidence type="ECO:0000313" key="3">
    <source>
        <dbReference type="Proteomes" id="UP000664317"/>
    </source>
</evidence>
<keyword evidence="1" id="KW-1133">Transmembrane helix</keyword>
<organism evidence="2 3">
    <name type="scientific">Algoriphagus oliviformis</name>
    <dbReference type="NCBI Taxonomy" id="2811231"/>
    <lineage>
        <taxon>Bacteria</taxon>
        <taxon>Pseudomonadati</taxon>
        <taxon>Bacteroidota</taxon>
        <taxon>Cytophagia</taxon>
        <taxon>Cytophagales</taxon>
        <taxon>Cyclobacteriaceae</taxon>
        <taxon>Algoriphagus</taxon>
    </lineage>
</organism>
<keyword evidence="1" id="KW-0812">Transmembrane</keyword>
<reference evidence="2 3" key="1">
    <citation type="submission" date="2021-03" db="EMBL/GenBank/DDBJ databases">
        <title>novel species isolated from a fishpond in China.</title>
        <authorList>
            <person name="Lu H."/>
            <person name="Cai Z."/>
        </authorList>
    </citation>
    <scope>NUCLEOTIDE SEQUENCE [LARGE SCALE GENOMIC DNA]</scope>
    <source>
        <strain evidence="2 3">H41</strain>
    </source>
</reference>
<name>A0ABS3C2T8_9BACT</name>
<comment type="caution">
    <text evidence="2">The sequence shown here is derived from an EMBL/GenBank/DDBJ whole genome shotgun (WGS) entry which is preliminary data.</text>
</comment>
<dbReference type="EMBL" id="JAFKCT010000003">
    <property type="protein sequence ID" value="MBN7811401.1"/>
    <property type="molecule type" value="Genomic_DNA"/>
</dbReference>
<evidence type="ECO:0008006" key="4">
    <source>
        <dbReference type="Google" id="ProtNLM"/>
    </source>
</evidence>
<proteinExistence type="predicted"/>
<evidence type="ECO:0000256" key="1">
    <source>
        <dbReference type="SAM" id="Phobius"/>
    </source>
</evidence>
<dbReference type="Proteomes" id="UP000664317">
    <property type="component" value="Unassembled WGS sequence"/>
</dbReference>
<evidence type="ECO:0000313" key="2">
    <source>
        <dbReference type="EMBL" id="MBN7811401.1"/>
    </source>
</evidence>